<evidence type="ECO:0000256" key="1">
    <source>
        <dbReference type="SAM" id="Phobius"/>
    </source>
</evidence>
<reference evidence="2 3" key="1">
    <citation type="submission" date="2016-11" db="EMBL/GenBank/DDBJ databases">
        <authorList>
            <person name="Jaros S."/>
            <person name="Januszkiewicz K."/>
            <person name="Wedrychowicz H."/>
        </authorList>
    </citation>
    <scope>NUCLEOTIDE SEQUENCE [LARGE SCALE GENOMIC DNA]</scope>
    <source>
        <strain evidence="2 3">DSM 14809</strain>
    </source>
</reference>
<organism evidence="2 3">
    <name type="scientific">Pseudobutyrivibrio xylanivorans DSM 14809</name>
    <dbReference type="NCBI Taxonomy" id="1123012"/>
    <lineage>
        <taxon>Bacteria</taxon>
        <taxon>Bacillati</taxon>
        <taxon>Bacillota</taxon>
        <taxon>Clostridia</taxon>
        <taxon>Lachnospirales</taxon>
        <taxon>Lachnospiraceae</taxon>
        <taxon>Pseudobutyrivibrio</taxon>
    </lineage>
</organism>
<sequence>MIWYVFVIEAIIFAAIFTTILFTLYRGERMYRPECIHNYPPDIQEEYFKTHEKVDVSYKSKNVVLAKSCGILVFTAILTVCAKVVGAATFWQGFGIAFGLMVWIGAYDTFFLDWVLFANVKKFRLEGTEHMDKAYHQKWFHLKGCIFPGLVFAVIPAALVGVFIELM</sequence>
<feature type="transmembrane region" description="Helical" evidence="1">
    <location>
        <begin position="96"/>
        <end position="118"/>
    </location>
</feature>
<protein>
    <submittedName>
        <fullName evidence="2">Uncharacterized protein</fullName>
    </submittedName>
</protein>
<keyword evidence="1" id="KW-0472">Membrane</keyword>
<feature type="transmembrane region" description="Helical" evidence="1">
    <location>
        <begin position="6"/>
        <end position="25"/>
    </location>
</feature>
<gene>
    <name evidence="2" type="ORF">SAMN02745725_00820</name>
</gene>
<evidence type="ECO:0000313" key="3">
    <source>
        <dbReference type="Proteomes" id="UP000184185"/>
    </source>
</evidence>
<dbReference type="Proteomes" id="UP000184185">
    <property type="component" value="Unassembled WGS sequence"/>
</dbReference>
<dbReference type="EMBL" id="FQYQ01000003">
    <property type="protein sequence ID" value="SHI64462.1"/>
    <property type="molecule type" value="Genomic_DNA"/>
</dbReference>
<keyword evidence="3" id="KW-1185">Reference proteome</keyword>
<evidence type="ECO:0000313" key="2">
    <source>
        <dbReference type="EMBL" id="SHI64462.1"/>
    </source>
</evidence>
<feature type="transmembrane region" description="Helical" evidence="1">
    <location>
        <begin position="139"/>
        <end position="164"/>
    </location>
</feature>
<dbReference type="AlphaFoldDB" id="A0A1M6CTW3"/>
<keyword evidence="1" id="KW-0812">Transmembrane</keyword>
<name>A0A1M6CTW3_PSEXY</name>
<accession>A0A1M6CTW3</accession>
<keyword evidence="1" id="KW-1133">Transmembrane helix</keyword>
<feature type="transmembrane region" description="Helical" evidence="1">
    <location>
        <begin position="69"/>
        <end position="90"/>
    </location>
</feature>
<proteinExistence type="predicted"/>
<dbReference type="OrthoDB" id="3192072at2"/>
<dbReference type="RefSeq" id="WP_072913090.1">
    <property type="nucleotide sequence ID" value="NZ_FQYQ01000003.1"/>
</dbReference>